<evidence type="ECO:0000313" key="2">
    <source>
        <dbReference type="Proteomes" id="UP000019491"/>
    </source>
</evidence>
<proteinExistence type="predicted"/>
<dbReference type="EMBL" id="BAWF01000045">
    <property type="protein sequence ID" value="GAF47823.1"/>
    <property type="molecule type" value="Genomic_DNA"/>
</dbReference>
<name>X0PWW7_RHOWR</name>
<dbReference type="AlphaFoldDB" id="X0PWW7"/>
<keyword evidence="2" id="KW-1185">Reference proteome</keyword>
<gene>
    <name evidence="1" type="ORF">RW1_045_00780</name>
</gene>
<protein>
    <submittedName>
        <fullName evidence="1">Uncharacterized protein</fullName>
    </submittedName>
</protein>
<dbReference type="Proteomes" id="UP000019491">
    <property type="component" value="Unassembled WGS sequence"/>
</dbReference>
<evidence type="ECO:0000313" key="1">
    <source>
        <dbReference type="EMBL" id="GAF47823.1"/>
    </source>
</evidence>
<reference evidence="1 2" key="1">
    <citation type="submission" date="2014-02" db="EMBL/GenBank/DDBJ databases">
        <title>Whole genome shotgun sequence of Rhodococcus wratislaviensis NBRC 100605.</title>
        <authorList>
            <person name="Hosoyama A."/>
            <person name="Tsuchikane K."/>
            <person name="Yoshida I."/>
            <person name="Ohji S."/>
            <person name="Ichikawa N."/>
            <person name="Yamazoe A."/>
            <person name="Fujita N."/>
        </authorList>
    </citation>
    <scope>NUCLEOTIDE SEQUENCE [LARGE SCALE GENOMIC DNA]</scope>
    <source>
        <strain evidence="1 2">NBRC 100605</strain>
    </source>
</reference>
<sequence length="74" mass="8235">MAEEQCGHGGGHRDSFGSRSSIELSMLNLQVTIGVNPGARQLFPGHDPVRDVLTMLDTLHAWIDVRMEDTTDEW</sequence>
<accession>X0PWW7</accession>
<organism evidence="1 2">
    <name type="scientific">Rhodococcus wratislaviensis NBRC 100605</name>
    <dbReference type="NCBI Taxonomy" id="1219028"/>
    <lineage>
        <taxon>Bacteria</taxon>
        <taxon>Bacillati</taxon>
        <taxon>Actinomycetota</taxon>
        <taxon>Actinomycetes</taxon>
        <taxon>Mycobacteriales</taxon>
        <taxon>Nocardiaceae</taxon>
        <taxon>Rhodococcus</taxon>
    </lineage>
</organism>
<comment type="caution">
    <text evidence="1">The sequence shown here is derived from an EMBL/GenBank/DDBJ whole genome shotgun (WGS) entry which is preliminary data.</text>
</comment>